<name>A0A2X1XL17_PHODM</name>
<reference evidence="1 2" key="1">
    <citation type="submission" date="2018-06" db="EMBL/GenBank/DDBJ databases">
        <authorList>
            <consortium name="Pathogen Informatics"/>
            <person name="Doyle S."/>
        </authorList>
    </citation>
    <scope>NUCLEOTIDE SEQUENCE [LARGE SCALE GENOMIC DNA]</scope>
    <source>
        <strain evidence="1 2">NCTC11647</strain>
    </source>
</reference>
<evidence type="ECO:0000313" key="1">
    <source>
        <dbReference type="EMBL" id="SPY43750.1"/>
    </source>
</evidence>
<dbReference type="EMBL" id="UATL01000005">
    <property type="protein sequence ID" value="SPY43750.1"/>
    <property type="molecule type" value="Genomic_DNA"/>
</dbReference>
<accession>A0A2X1XL17</accession>
<dbReference type="AlphaFoldDB" id="A0A2X1XL17"/>
<protein>
    <submittedName>
        <fullName evidence="1">Uncharacterized protein</fullName>
    </submittedName>
</protein>
<sequence length="48" mass="5588">MRSSDDKLLECRICYTVIGIHYTVIYYEICCAFVADYNILPFSFGARL</sequence>
<gene>
    <name evidence="1" type="ORF">NCTC11647_02682</name>
</gene>
<proteinExistence type="predicted"/>
<organism evidence="1 2">
    <name type="scientific">Photobacterium damselae</name>
    <dbReference type="NCBI Taxonomy" id="38293"/>
    <lineage>
        <taxon>Bacteria</taxon>
        <taxon>Pseudomonadati</taxon>
        <taxon>Pseudomonadota</taxon>
        <taxon>Gammaproteobacteria</taxon>
        <taxon>Vibrionales</taxon>
        <taxon>Vibrionaceae</taxon>
        <taxon>Photobacterium</taxon>
    </lineage>
</organism>
<evidence type="ECO:0000313" key="2">
    <source>
        <dbReference type="Proteomes" id="UP000251647"/>
    </source>
</evidence>
<dbReference type="Proteomes" id="UP000251647">
    <property type="component" value="Unassembled WGS sequence"/>
</dbReference>